<gene>
    <name evidence="1" type="ORF">S01H1_24391</name>
</gene>
<proteinExistence type="predicted"/>
<sequence length="35" mass="3602">DGRPAKNRVCVGARASAMAIPRPREAPVIIAVGMA</sequence>
<dbReference type="EMBL" id="BARS01014500">
    <property type="protein sequence ID" value="GAF94030.1"/>
    <property type="molecule type" value="Genomic_DNA"/>
</dbReference>
<name>X0V058_9ZZZZ</name>
<comment type="caution">
    <text evidence="1">The sequence shown here is derived from an EMBL/GenBank/DDBJ whole genome shotgun (WGS) entry which is preliminary data.</text>
</comment>
<accession>X0V058</accession>
<feature type="non-terminal residue" evidence="1">
    <location>
        <position position="1"/>
    </location>
</feature>
<protein>
    <submittedName>
        <fullName evidence="1">Uncharacterized protein</fullName>
    </submittedName>
</protein>
<reference evidence="1" key="1">
    <citation type="journal article" date="2014" name="Front. Microbiol.">
        <title>High frequency of phylogenetically diverse reductive dehalogenase-homologous genes in deep subseafloor sedimentary metagenomes.</title>
        <authorList>
            <person name="Kawai M."/>
            <person name="Futagami T."/>
            <person name="Toyoda A."/>
            <person name="Takaki Y."/>
            <person name="Nishi S."/>
            <person name="Hori S."/>
            <person name="Arai W."/>
            <person name="Tsubouchi T."/>
            <person name="Morono Y."/>
            <person name="Uchiyama I."/>
            <person name="Ito T."/>
            <person name="Fujiyama A."/>
            <person name="Inagaki F."/>
            <person name="Takami H."/>
        </authorList>
    </citation>
    <scope>NUCLEOTIDE SEQUENCE</scope>
    <source>
        <strain evidence="1">Expedition CK06-06</strain>
    </source>
</reference>
<organism evidence="1">
    <name type="scientific">marine sediment metagenome</name>
    <dbReference type="NCBI Taxonomy" id="412755"/>
    <lineage>
        <taxon>unclassified sequences</taxon>
        <taxon>metagenomes</taxon>
        <taxon>ecological metagenomes</taxon>
    </lineage>
</organism>
<dbReference type="AlphaFoldDB" id="X0V058"/>
<evidence type="ECO:0000313" key="1">
    <source>
        <dbReference type="EMBL" id="GAF94030.1"/>
    </source>
</evidence>